<feature type="compositionally biased region" description="Polar residues" evidence="1">
    <location>
        <begin position="361"/>
        <end position="370"/>
    </location>
</feature>
<evidence type="ECO:0000313" key="3">
    <source>
        <dbReference type="Proteomes" id="UP001057375"/>
    </source>
</evidence>
<feature type="region of interest" description="Disordered" evidence="1">
    <location>
        <begin position="722"/>
        <end position="790"/>
    </location>
</feature>
<keyword evidence="3" id="KW-1185">Reference proteome</keyword>
<feature type="compositionally biased region" description="Polar residues" evidence="1">
    <location>
        <begin position="292"/>
        <end position="317"/>
    </location>
</feature>
<dbReference type="Proteomes" id="UP001057375">
    <property type="component" value="Unassembled WGS sequence"/>
</dbReference>
<dbReference type="InterPro" id="IPR015943">
    <property type="entry name" value="WD40/YVTN_repeat-like_dom_sf"/>
</dbReference>
<feature type="compositionally biased region" description="Low complexity" evidence="1">
    <location>
        <begin position="272"/>
        <end position="291"/>
    </location>
</feature>
<feature type="compositionally biased region" description="Polar residues" evidence="1">
    <location>
        <begin position="554"/>
        <end position="563"/>
    </location>
</feature>
<dbReference type="SUPFAM" id="SSF50978">
    <property type="entry name" value="WD40 repeat-like"/>
    <property type="match status" value="1"/>
</dbReference>
<feature type="region of interest" description="Disordered" evidence="1">
    <location>
        <begin position="604"/>
        <end position="632"/>
    </location>
</feature>
<feature type="compositionally biased region" description="Basic residues" evidence="1">
    <location>
        <begin position="1305"/>
        <end position="1352"/>
    </location>
</feature>
<feature type="compositionally biased region" description="Low complexity" evidence="1">
    <location>
        <begin position="349"/>
        <end position="360"/>
    </location>
</feature>
<feature type="compositionally biased region" description="Basic and acidic residues" evidence="1">
    <location>
        <begin position="1290"/>
        <end position="1304"/>
    </location>
</feature>
<feature type="compositionally biased region" description="Basic and acidic residues" evidence="1">
    <location>
        <begin position="722"/>
        <end position="750"/>
    </location>
</feature>
<evidence type="ECO:0000256" key="1">
    <source>
        <dbReference type="SAM" id="MobiDB-lite"/>
    </source>
</evidence>
<feature type="region of interest" description="Disordered" evidence="1">
    <location>
        <begin position="1157"/>
        <end position="1202"/>
    </location>
</feature>
<feature type="region of interest" description="Disordered" evidence="1">
    <location>
        <begin position="1287"/>
        <end position="1352"/>
    </location>
</feature>
<dbReference type="EMBL" id="BQXS01011779">
    <property type="protein sequence ID" value="GKT16686.1"/>
    <property type="molecule type" value="Genomic_DNA"/>
</dbReference>
<feature type="compositionally biased region" description="Polar residues" evidence="1">
    <location>
        <begin position="776"/>
        <end position="790"/>
    </location>
</feature>
<gene>
    <name evidence="2" type="ORF">ADUPG1_010969</name>
</gene>
<accession>A0ABQ5JWB5</accession>
<reference evidence="2" key="1">
    <citation type="submission" date="2022-03" db="EMBL/GenBank/DDBJ databases">
        <title>Draft genome sequence of Aduncisulcus paluster, a free-living microaerophilic Fornicata.</title>
        <authorList>
            <person name="Yuyama I."/>
            <person name="Kume K."/>
            <person name="Tamura T."/>
            <person name="Inagaki Y."/>
            <person name="Hashimoto T."/>
        </authorList>
    </citation>
    <scope>NUCLEOTIDE SEQUENCE</scope>
    <source>
        <strain evidence="2">NY0171</strain>
    </source>
</reference>
<feature type="compositionally biased region" description="Basic and acidic residues" evidence="1">
    <location>
        <begin position="1157"/>
        <end position="1166"/>
    </location>
</feature>
<dbReference type="Gene3D" id="2.130.10.10">
    <property type="entry name" value="YVTN repeat-like/Quinoprotein amine dehydrogenase"/>
    <property type="match status" value="1"/>
</dbReference>
<organism evidence="2 3">
    <name type="scientific">Aduncisulcus paluster</name>
    <dbReference type="NCBI Taxonomy" id="2918883"/>
    <lineage>
        <taxon>Eukaryota</taxon>
        <taxon>Metamonada</taxon>
        <taxon>Carpediemonas-like organisms</taxon>
        <taxon>Aduncisulcus</taxon>
    </lineage>
</organism>
<sequence>MRQIDIYSRGFRYKVKNNSVLENISLPDAIERKRKQTPSKVSFINPTSYTMKVLEDKFSESGTTPLPVSSAQAMEEYSHKTVVSRDKFIEVLQEVMGYDVSEASAVYDTLDDLHHGVLPWEKILDHIGALKWHSARGGMKGESQGRLFPAYTTTTTTSTSRFTHDIQHEHSSTLLVGMRGVGGATCSRDGLLQIFSLLDGSPIRTLLAPTPQDESGISIDDFGNNVHIMQAALTKRKQALHKREKERKRRLERQRSLSYHNRKTSPILKKNSPSIIRSSSSLAKMASSTESAANSFHLTHQRSTPTTNDKSTPSTIFKQRPIGISPRKTPVKTRKSPGRPASALSRTLSSSGRVGGSKSSARTTGRSTPTPLRGVRPKSSMGLYGMSSPAKLSKTADKPISMHLVASPKMTLLPHKRTPLPPSTINSPHSFPSLLLPSEVFHSVMDENKDMTAAIESELSRLRFEEDLIKYGSKKKEIDIYRRVMSGGASAASGGSMPLFTLPSQRGAPKIVPYMRKLPIAQPPRRSFEHDAVKEGLVRRVGVKLRNRMRPGSASGSSSNQKHFYSRRDIRPKSACARSRNKLSAEDEYYEKLVNDTYLASASYTGSRRKRPSDHSSSSSLTSDKSHPFSSLLLAEPPQPSTLVMSVIKSHQQRGWAMSCCSDVLSHLLFVGTATGLVIYDGTKGYEFIRKLHVPVCVLSICISYRKVPRKDKYTMKDIRKDEKEKEAELRETKEKWRKREEEERIKMEKSSPNGFCPIIMDDKEDTLTSEDTEHNPSSSGSSQITGLTRSQNPHLTSISRAFSPIDSFASPSISPDFPASSSPSSSSSPNTYLEPSRKTGAMTDAASRKTFISADAYVRGSCFPLIPSLKANTRIICIGGSNGHLFFYDLKDLNPILTDSETHSHPPQVMCSIRGMKRRMVAVGDTAGLISIWDIDTLTLLNTISLPSAVMSLSFSPAHALICAATVKSGIYLISIFSLSICGRIITSSAPLVGAWATLTNQVVAVHEDKSIALYCIKTLQLQQSAREPTPQGLSDKITQANFVQGLNLLLIGGCVIRQWVLLRKGETVEECVGWREWQKERDEAMWEEEEIVVKGEDERKREADEKEAVRLACMSDEEKEAEEMIDRLKLLLNCVREPEYVTEEPDTIETIDILDDKTHTKGEGNDDVTIMEEKEEEREEEEEEEEEEEDGSSSMTDYDICTSDEYDIDRDRMDIIGVNSQRKKPSPSIVPPLTLSKCEKLGISQPGGGVVLSAGGRASSINLHSPTFTERNILNHLRDDAFIELQQEMERKGKEEDGDSSKHKAKGKKEKKKHKKKITLKKRKGGVVKKKKKNNTKKTKGKKTIGKSLK</sequence>
<feature type="compositionally biased region" description="Basic residues" evidence="1">
    <location>
        <begin position="235"/>
        <end position="252"/>
    </location>
</feature>
<feature type="region of interest" description="Disordered" evidence="1">
    <location>
        <begin position="814"/>
        <end position="842"/>
    </location>
</feature>
<feature type="compositionally biased region" description="Acidic residues" evidence="1">
    <location>
        <begin position="1167"/>
        <end position="1193"/>
    </location>
</feature>
<comment type="caution">
    <text evidence="2">The sequence shown here is derived from an EMBL/GenBank/DDBJ whole genome shotgun (WGS) entry which is preliminary data.</text>
</comment>
<name>A0ABQ5JWB5_9EUKA</name>
<protein>
    <submittedName>
        <fullName evidence="2">Uncharacterized protein</fullName>
    </submittedName>
</protein>
<feature type="non-terminal residue" evidence="2">
    <location>
        <position position="1352"/>
    </location>
</feature>
<feature type="region of interest" description="Disordered" evidence="1">
    <location>
        <begin position="543"/>
        <end position="578"/>
    </location>
</feature>
<feature type="compositionally biased region" description="Low complexity" evidence="1">
    <location>
        <begin position="814"/>
        <end position="830"/>
    </location>
</feature>
<dbReference type="InterPro" id="IPR036322">
    <property type="entry name" value="WD40_repeat_dom_sf"/>
</dbReference>
<evidence type="ECO:0000313" key="2">
    <source>
        <dbReference type="EMBL" id="GKT16686.1"/>
    </source>
</evidence>
<proteinExistence type="predicted"/>
<feature type="region of interest" description="Disordered" evidence="1">
    <location>
        <begin position="235"/>
        <end position="392"/>
    </location>
</feature>